<evidence type="ECO:0000313" key="8">
    <source>
        <dbReference type="Proteomes" id="UP000596252"/>
    </source>
</evidence>
<dbReference type="InterPro" id="IPR048097">
    <property type="entry name" value="Cps14G-like"/>
</dbReference>
<reference evidence="7 8" key="1">
    <citation type="journal article" date="2012" name="Antonie Van Leeuwenhoek">
        <title>Shewanella litorisediminis sp. nov., a gammaproteobacterium isolated from a tidal flat sediment.</title>
        <authorList>
            <person name="Lee M.H."/>
            <person name="Yoon J.H."/>
        </authorList>
    </citation>
    <scope>NUCLEOTIDE SEQUENCE [LARGE SCALE GENOMIC DNA]</scope>
    <source>
        <strain evidence="7 8">SMK1-12</strain>
    </source>
</reference>
<evidence type="ECO:0000256" key="4">
    <source>
        <dbReference type="ARBA" id="ARBA00022679"/>
    </source>
</evidence>
<gene>
    <name evidence="7" type="ORF">JQC75_11580</name>
</gene>
<dbReference type="PANTHER" id="PTHR12867">
    <property type="entry name" value="GLYCOSYL TRANSFERASE-RELATED"/>
    <property type="match status" value="1"/>
</dbReference>
<dbReference type="InterPro" id="IPR007235">
    <property type="entry name" value="Glyco_trans_28_C"/>
</dbReference>
<evidence type="ECO:0000259" key="6">
    <source>
        <dbReference type="Pfam" id="PF04101"/>
    </source>
</evidence>
<feature type="domain" description="Glycosyl transferase family 28 C-terminal" evidence="6">
    <location>
        <begin position="4"/>
        <end position="128"/>
    </location>
</feature>
<organism evidence="7 8">
    <name type="scientific">Shewanella litorisediminis</name>
    <dbReference type="NCBI Taxonomy" id="1173586"/>
    <lineage>
        <taxon>Bacteria</taxon>
        <taxon>Pseudomonadati</taxon>
        <taxon>Pseudomonadota</taxon>
        <taxon>Gammaproteobacteria</taxon>
        <taxon>Alteromonadales</taxon>
        <taxon>Shewanellaceae</taxon>
        <taxon>Shewanella</taxon>
    </lineage>
</organism>
<evidence type="ECO:0000256" key="5">
    <source>
        <dbReference type="ARBA" id="ARBA00022824"/>
    </source>
</evidence>
<proteinExistence type="inferred from homology"/>
<comment type="similarity">
    <text evidence="2">Belongs to the glycosyltransferase 28 family.</text>
</comment>
<dbReference type="Gene3D" id="3.40.50.2000">
    <property type="entry name" value="Glycogen Phosphorylase B"/>
    <property type="match status" value="1"/>
</dbReference>
<keyword evidence="3" id="KW-0328">Glycosyltransferase</keyword>
<dbReference type="SUPFAM" id="SSF53756">
    <property type="entry name" value="UDP-Glycosyltransferase/glycogen phosphorylase"/>
    <property type="match status" value="1"/>
</dbReference>
<dbReference type="RefSeq" id="WP_203324248.1">
    <property type="nucleotide sequence ID" value="NZ_CP069213.1"/>
</dbReference>
<keyword evidence="4" id="KW-0808">Transferase</keyword>
<dbReference type="Pfam" id="PF04101">
    <property type="entry name" value="Glyco_tran_28_C"/>
    <property type="match status" value="1"/>
</dbReference>
<dbReference type="PANTHER" id="PTHR12867:SF6">
    <property type="entry name" value="N-ACETYLGLUCOSAMINYLDIPHOSPHODOLICHOL N-ACETYLGLUCOSAMINYLTRANSFERASE"/>
    <property type="match status" value="1"/>
</dbReference>
<evidence type="ECO:0000256" key="3">
    <source>
        <dbReference type="ARBA" id="ARBA00022676"/>
    </source>
</evidence>
<dbReference type="EMBL" id="CP069213">
    <property type="protein sequence ID" value="QRH00525.1"/>
    <property type="molecule type" value="Genomic_DNA"/>
</dbReference>
<dbReference type="Proteomes" id="UP000596252">
    <property type="component" value="Chromosome"/>
</dbReference>
<dbReference type="InterPro" id="IPR039042">
    <property type="entry name" value="Alg13-like"/>
</dbReference>
<evidence type="ECO:0000256" key="1">
    <source>
        <dbReference type="ARBA" id="ARBA00004240"/>
    </source>
</evidence>
<sequence length="150" mass="17197">MTQILITVGTTSFDLLVEQVESSIGKYTDVIYQVSHQSKYIGKESNIFPYLDCFEDYVNKADVIVTHAGAGSVYDFLEKKKRIIVVPNLERYDKHQKELANYIDKNNFGLVGCAYSSNFENLIDRVLVSDFNPYSKVDFFFADGLYKMLD</sequence>
<comment type="subcellular location">
    <subcellularLocation>
        <location evidence="1">Endoplasmic reticulum</location>
    </subcellularLocation>
</comment>
<keyword evidence="8" id="KW-1185">Reference proteome</keyword>
<protein>
    <recommendedName>
        <fullName evidence="6">Glycosyl transferase family 28 C-terminal domain-containing protein</fullName>
    </recommendedName>
</protein>
<dbReference type="NCBIfam" id="NF041548">
    <property type="entry name" value="PssE"/>
    <property type="match status" value="1"/>
</dbReference>
<accession>A0ABX7FZK8</accession>
<evidence type="ECO:0000256" key="2">
    <source>
        <dbReference type="ARBA" id="ARBA00006962"/>
    </source>
</evidence>
<name>A0ABX7FZK8_9GAMM</name>
<evidence type="ECO:0000313" key="7">
    <source>
        <dbReference type="EMBL" id="QRH00525.1"/>
    </source>
</evidence>
<keyword evidence="5" id="KW-0256">Endoplasmic reticulum</keyword>